<name>R7ZLZ2_9BACT</name>
<accession>R7ZLZ2</accession>
<dbReference type="EMBL" id="AQHR01000110">
    <property type="protein sequence ID" value="EON75111.1"/>
    <property type="molecule type" value="Genomic_DNA"/>
</dbReference>
<keyword evidence="2" id="KW-1185">Reference proteome</keyword>
<evidence type="ECO:0000313" key="1">
    <source>
        <dbReference type="EMBL" id="EON75111.1"/>
    </source>
</evidence>
<dbReference type="AlphaFoldDB" id="R7ZLZ2"/>
<organism evidence="1 2">
    <name type="scientific">Lunatimonas lonarensis</name>
    <dbReference type="NCBI Taxonomy" id="1232681"/>
    <lineage>
        <taxon>Bacteria</taxon>
        <taxon>Pseudomonadati</taxon>
        <taxon>Bacteroidota</taxon>
        <taxon>Cytophagia</taxon>
        <taxon>Cytophagales</taxon>
        <taxon>Cyclobacteriaceae</taxon>
    </lineage>
</organism>
<dbReference type="RefSeq" id="WP_010856395.1">
    <property type="nucleotide sequence ID" value="NZ_AQHR01000110.1"/>
</dbReference>
<dbReference type="STRING" id="1232681.ADIS_4282"/>
<comment type="caution">
    <text evidence="1">The sequence shown here is derived from an EMBL/GenBank/DDBJ whole genome shotgun (WGS) entry which is preliminary data.</text>
</comment>
<evidence type="ECO:0008006" key="3">
    <source>
        <dbReference type="Google" id="ProtNLM"/>
    </source>
</evidence>
<dbReference type="OrthoDB" id="839770at2"/>
<dbReference type="Proteomes" id="UP000013909">
    <property type="component" value="Unassembled WGS sequence"/>
</dbReference>
<evidence type="ECO:0000313" key="2">
    <source>
        <dbReference type="Proteomes" id="UP000013909"/>
    </source>
</evidence>
<reference evidence="1 2" key="1">
    <citation type="submission" date="2013-02" db="EMBL/GenBank/DDBJ databases">
        <title>A novel strain isolated from Lonar lake, Maharashtra, India.</title>
        <authorList>
            <person name="Singh A."/>
        </authorList>
    </citation>
    <scope>NUCLEOTIDE SEQUENCE [LARGE SCALE GENOMIC DNA]</scope>
    <source>
        <strain evidence="1 2">AK24</strain>
    </source>
</reference>
<gene>
    <name evidence="1" type="ORF">ADIS_4282</name>
</gene>
<protein>
    <recommendedName>
        <fullName evidence="3">Lipoprotein</fullName>
    </recommendedName>
</protein>
<dbReference type="PROSITE" id="PS51257">
    <property type="entry name" value="PROKAR_LIPOPROTEIN"/>
    <property type="match status" value="1"/>
</dbReference>
<proteinExistence type="predicted"/>
<sequence>MEARLTAGITWIVPLCVLMAVAGCSQKTDRENDSTQFVGDTVSVKETKNRGIRGFERKPDPAILQPDSISWLTPAIVDNFLYEDKYYLKLRFAEALPGEVSISLMENNHFSTTALDSLTYQLIVYDALDLAFATLEIVYTPGTEDMRDAARNILSHRTNFYAGN</sequence>